<feature type="domain" description="DUF7825" evidence="2">
    <location>
        <begin position="701"/>
        <end position="848"/>
    </location>
</feature>
<dbReference type="EMBL" id="BNDW01000019">
    <property type="protein sequence ID" value="GHI22390.1"/>
    <property type="molecule type" value="Genomic_DNA"/>
</dbReference>
<reference evidence="3" key="1">
    <citation type="submission" date="2024-05" db="EMBL/GenBank/DDBJ databases">
        <title>Whole genome shotgun sequence of Streptomyces hydrogenans NBRC 13475.</title>
        <authorList>
            <person name="Komaki H."/>
            <person name="Tamura T."/>
        </authorList>
    </citation>
    <scope>NUCLEOTIDE SEQUENCE</scope>
    <source>
        <strain evidence="3">NBRC 13475</strain>
    </source>
</reference>
<evidence type="ECO:0000259" key="2">
    <source>
        <dbReference type="Pfam" id="PF25149"/>
    </source>
</evidence>
<evidence type="ECO:0000313" key="3">
    <source>
        <dbReference type="EMBL" id="GHI22390.1"/>
    </source>
</evidence>
<dbReference type="InterPro" id="IPR056726">
    <property type="entry name" value="DUF7824"/>
</dbReference>
<evidence type="ECO:0008006" key="5">
    <source>
        <dbReference type="Google" id="ProtNLM"/>
    </source>
</evidence>
<evidence type="ECO:0000313" key="4">
    <source>
        <dbReference type="Proteomes" id="UP001052739"/>
    </source>
</evidence>
<protein>
    <recommendedName>
        <fullName evidence="5">Secreted protein</fullName>
    </recommendedName>
</protein>
<gene>
    <name evidence="3" type="ORF">Shyd_37610</name>
</gene>
<sequence length="902" mass="97729">MGAEMKTAVRGGAGDGKGVGALMTAVRAGRANAVPTLLELLDAAARAEALTQLKALRIEVRSWDWNRWEETARVRRALYVAGAGCHTGAAAAADWLGGRDLLGWRTEDGVLALRVLADRTAEWRADVAQRLAAKPAVAESSYGLIRALVETSGAAVPATDGYVLGWTRAVTDDKLLERLRTDPQTRVLIAHALSMQETPDQLTWSGTDGSSTHWPTAVATLTREGVLDRAEVVDLCVSRLLRGGRLRDLRFPMALLQLVPPDAEERRDRVADWIGMTADAISSVAGYAQKTLSGLALEGALPGGAFAEMTAGVLFRTEKKLLRTQLSLVNKVLAKNPALAAEVLPVVADAFGHEDSEVQERALQVVARHLKDVDEQTCRELAEAAELLGPAHRAAAEVVFGDRLGEPERLPYEEILPPVPEPQFLPGPEGTVEELVEDLLVQRRSDSAMEYERSLDGLVRHAHHDREALASQLREAFADAYWQNANGIALHRDYDHFQHGPRGLDAVLASVLGKVRPERIEAGRNQPVPMTACVHGAMEASHEIRIWEVAHLIGGGTLPLLLSTPTRHTGGIDPLELVRRLREYADAGLEPAPVDLGHALLRVRREDPSAGKAAEEAEVLGTAAGARLAVWLRSENPLAATVRFHPRKEKGSGRWWLVDRILVETAKRPEFRKEFPRSFHWLAGGLLPNARRCYHWEQVPERWATLLPADRELLAACLLSSMASAVDGDSTRDVTGPLTLLAEGEGQVGRAVALVLAFGLGCRDAEDRLRAVDALLVLAARGELDARQVGRDLAWLLAERSMKPNRLADAARTAAATGAYRTVWTMLSEALPPLLDAEQPMRGLGELLAIAADCVERCGATGKLAGLERHASARGASQLVTQARRLRNALGQGTDHGTPETT</sequence>
<accession>A0ABQ3PBI8</accession>
<name>A0ABQ3PBI8_9ACTN</name>
<dbReference type="Pfam" id="PF25149">
    <property type="entry name" value="DUF7825"/>
    <property type="match status" value="1"/>
</dbReference>
<feature type="domain" description="DUF7824" evidence="1">
    <location>
        <begin position="445"/>
        <end position="610"/>
    </location>
</feature>
<evidence type="ECO:0000259" key="1">
    <source>
        <dbReference type="Pfam" id="PF25148"/>
    </source>
</evidence>
<dbReference type="Pfam" id="PF25148">
    <property type="entry name" value="DUF7824"/>
    <property type="match status" value="1"/>
</dbReference>
<dbReference type="Proteomes" id="UP001052739">
    <property type="component" value="Unassembled WGS sequence"/>
</dbReference>
<comment type="caution">
    <text evidence="3">The sequence shown here is derived from an EMBL/GenBank/DDBJ whole genome shotgun (WGS) entry which is preliminary data.</text>
</comment>
<dbReference type="InterPro" id="IPR056727">
    <property type="entry name" value="DUF7825"/>
</dbReference>
<keyword evidence="4" id="KW-1185">Reference proteome</keyword>
<organism evidence="3 4">
    <name type="scientific">Streptomyces hydrogenans</name>
    <dbReference type="NCBI Taxonomy" id="1873719"/>
    <lineage>
        <taxon>Bacteria</taxon>
        <taxon>Bacillati</taxon>
        <taxon>Actinomycetota</taxon>
        <taxon>Actinomycetes</taxon>
        <taxon>Kitasatosporales</taxon>
        <taxon>Streptomycetaceae</taxon>
        <taxon>Streptomyces</taxon>
    </lineage>
</organism>
<proteinExistence type="predicted"/>